<evidence type="ECO:0000256" key="6">
    <source>
        <dbReference type="ARBA" id="ARBA00022679"/>
    </source>
</evidence>
<name>A0A0F2LTD5_SPOSC</name>
<evidence type="ECO:0000256" key="4">
    <source>
        <dbReference type="ARBA" id="ARBA00012702"/>
    </source>
</evidence>
<dbReference type="Gene3D" id="1.25.40.120">
    <property type="entry name" value="Protein prenylyltransferase"/>
    <property type="match status" value="1"/>
</dbReference>
<evidence type="ECO:0000256" key="14">
    <source>
        <dbReference type="SAM" id="MobiDB-lite"/>
    </source>
</evidence>
<dbReference type="PROSITE" id="PS51147">
    <property type="entry name" value="PFTA"/>
    <property type="match status" value="5"/>
</dbReference>
<dbReference type="AlphaFoldDB" id="A0A0F2LTD5"/>
<keyword evidence="7" id="KW-0677">Repeat</keyword>
<evidence type="ECO:0000256" key="3">
    <source>
        <dbReference type="ARBA" id="ARBA00012700"/>
    </source>
</evidence>
<dbReference type="Proteomes" id="UP000033710">
    <property type="component" value="Unassembled WGS sequence"/>
</dbReference>
<comment type="caution">
    <text evidence="15">The sequence shown here is derived from an EMBL/GenBank/DDBJ whole genome shotgun (WGS) entry which is preliminary data.</text>
</comment>
<evidence type="ECO:0000256" key="8">
    <source>
        <dbReference type="ARBA" id="ARBA00022842"/>
    </source>
</evidence>
<feature type="region of interest" description="Disordered" evidence="14">
    <location>
        <begin position="1"/>
        <end position="42"/>
    </location>
</feature>
<dbReference type="GO" id="GO:0005965">
    <property type="term" value="C:protein farnesyltransferase complex"/>
    <property type="evidence" value="ECO:0007669"/>
    <property type="project" value="TreeGrafter"/>
</dbReference>
<dbReference type="EC" id="2.5.1.59" evidence="3"/>
<dbReference type="GeneID" id="27667178"/>
<evidence type="ECO:0000313" key="15">
    <source>
        <dbReference type="EMBL" id="KJR80742.1"/>
    </source>
</evidence>
<evidence type="ECO:0000256" key="1">
    <source>
        <dbReference type="ARBA" id="ARBA00001946"/>
    </source>
</evidence>
<dbReference type="SUPFAM" id="SSF48439">
    <property type="entry name" value="Protein prenylyltransferase"/>
    <property type="match status" value="1"/>
</dbReference>
<dbReference type="GO" id="GO:0004660">
    <property type="term" value="F:protein farnesyltransferase activity"/>
    <property type="evidence" value="ECO:0007669"/>
    <property type="project" value="UniProtKB-EC"/>
</dbReference>
<evidence type="ECO:0000256" key="9">
    <source>
        <dbReference type="ARBA" id="ARBA00040965"/>
    </source>
</evidence>
<evidence type="ECO:0000256" key="12">
    <source>
        <dbReference type="ARBA" id="ARBA00043086"/>
    </source>
</evidence>
<dbReference type="EMBL" id="AXCR01000012">
    <property type="protein sequence ID" value="KJR80742.1"/>
    <property type="molecule type" value="Genomic_DNA"/>
</dbReference>
<evidence type="ECO:0000313" key="16">
    <source>
        <dbReference type="Proteomes" id="UP000033710"/>
    </source>
</evidence>
<dbReference type="GO" id="GO:0004662">
    <property type="term" value="F:CAAX-protein geranylgeranyltransferase activity"/>
    <property type="evidence" value="ECO:0007669"/>
    <property type="project" value="UniProtKB-EC"/>
</dbReference>
<comment type="cofactor">
    <cofactor evidence="1">
        <name>Mg(2+)</name>
        <dbReference type="ChEBI" id="CHEBI:18420"/>
    </cofactor>
</comment>
<evidence type="ECO:0000256" key="13">
    <source>
        <dbReference type="ARBA" id="ARBA00043219"/>
    </source>
</evidence>
<evidence type="ECO:0000256" key="11">
    <source>
        <dbReference type="ARBA" id="ARBA00042436"/>
    </source>
</evidence>
<protein>
    <recommendedName>
        <fullName evidence="9">Protein farnesyltransferase/geranylgeranyltransferase type-1 subunit alpha</fullName>
        <ecNumber evidence="4">2.5.1.58</ecNumber>
        <ecNumber evidence="3">2.5.1.59</ecNumber>
    </recommendedName>
    <alternativeName>
        <fullName evidence="12">CAAX farnesyltransferase subunit alpha</fullName>
    </alternativeName>
    <alternativeName>
        <fullName evidence="11">FTase-alpha</fullName>
    </alternativeName>
    <alternativeName>
        <fullName evidence="10">Ras proteins prenyltransferase subunit alpha</fullName>
    </alternativeName>
    <alternativeName>
        <fullName evidence="13">Type I protein geranyl-geranyltransferase subunit alpha</fullName>
    </alternativeName>
</protein>
<proteinExistence type="inferred from homology"/>
<dbReference type="KEGG" id="ssck:SPSK_05151"/>
<dbReference type="PANTHER" id="PTHR11129:SF1">
    <property type="entry name" value="PROTEIN FARNESYLTRANSFERASE_GERANYLGERANYLTRANSFERASE TYPE-1 SUBUNIT ALPHA"/>
    <property type="match status" value="1"/>
</dbReference>
<dbReference type="OrthoDB" id="272289at2759"/>
<gene>
    <name evidence="15" type="ORF">SPSK_05151</name>
</gene>
<keyword evidence="6 15" id="KW-0808">Transferase</keyword>
<evidence type="ECO:0000256" key="5">
    <source>
        <dbReference type="ARBA" id="ARBA00022602"/>
    </source>
</evidence>
<reference evidence="15 16" key="1">
    <citation type="journal article" date="2014" name="BMC Genomics">
        <title>Comparative genomics of the major fungal agents of human and animal Sporotrichosis: Sporothrix schenckii and Sporothrix brasiliensis.</title>
        <authorList>
            <person name="Teixeira M.M."/>
            <person name="de Almeida L.G."/>
            <person name="Kubitschek-Barreira P."/>
            <person name="Alves F.L."/>
            <person name="Kioshima E.S."/>
            <person name="Abadio A.K."/>
            <person name="Fernandes L."/>
            <person name="Derengowski L.S."/>
            <person name="Ferreira K.S."/>
            <person name="Souza R.C."/>
            <person name="Ruiz J.C."/>
            <person name="de Andrade N.C."/>
            <person name="Paes H.C."/>
            <person name="Nicola A.M."/>
            <person name="Albuquerque P."/>
            <person name="Gerber A.L."/>
            <person name="Martins V.P."/>
            <person name="Peconick L.D."/>
            <person name="Neto A.V."/>
            <person name="Chaucanez C.B."/>
            <person name="Silva P.A."/>
            <person name="Cunha O.L."/>
            <person name="de Oliveira F.F."/>
            <person name="dos Santos T.C."/>
            <person name="Barros A.L."/>
            <person name="Soares M.A."/>
            <person name="de Oliveira L.M."/>
            <person name="Marini M.M."/>
            <person name="Villalobos-Duno H."/>
            <person name="Cunha M.M."/>
            <person name="de Hoog S."/>
            <person name="da Silveira J.F."/>
            <person name="Henrissat B."/>
            <person name="Nino-Vega G.A."/>
            <person name="Cisalpino P.S."/>
            <person name="Mora-Montes H.M."/>
            <person name="Almeida S.R."/>
            <person name="Stajich J.E."/>
            <person name="Lopes-Bezerra L.M."/>
            <person name="Vasconcelos A.T."/>
            <person name="Felipe M.S."/>
        </authorList>
    </citation>
    <scope>NUCLEOTIDE SEQUENCE [LARGE SCALE GENOMIC DNA]</scope>
    <source>
        <strain evidence="15 16">1099-18</strain>
    </source>
</reference>
<evidence type="ECO:0000256" key="7">
    <source>
        <dbReference type="ARBA" id="ARBA00022737"/>
    </source>
</evidence>
<dbReference type="InterPro" id="IPR002088">
    <property type="entry name" value="Prenyl_trans_a"/>
</dbReference>
<feature type="compositionally biased region" description="Polar residues" evidence="14">
    <location>
        <begin position="389"/>
        <end position="398"/>
    </location>
</feature>
<dbReference type="PANTHER" id="PTHR11129">
    <property type="entry name" value="PROTEIN FARNESYLTRANSFERASE ALPHA SUBUNIT/RAB GERANYLGERANYL TRANSFERASE ALPHA SUBUNIT"/>
    <property type="match status" value="1"/>
</dbReference>
<evidence type="ECO:0000256" key="10">
    <source>
        <dbReference type="ARBA" id="ARBA00041392"/>
    </source>
</evidence>
<dbReference type="GO" id="GO:0005953">
    <property type="term" value="C:CAAX-protein geranylgeranyltransferase complex"/>
    <property type="evidence" value="ECO:0007669"/>
    <property type="project" value="TreeGrafter"/>
</dbReference>
<sequence>MPPKGKAAPKAKETDTQAKPAALQPPKSVDERSLDRYYQGRPYARVSDTAGISALSPADRTAWASSKLLGTTARNNGRSGLSNKAQKELWRHVNEASLPLRTLPRPSASSPSPWGRDKSGRPIGDYSFDEFRQRTEKRVRLTALEVAHHAFLAKRDNDAVQVTPDDVQVERQRRADIAVLRMELYGQRTGGAYAQDPNWDDVVPIALDEPEGALAAIAYPDAYAEAISYLRAVMTKPEYSTRCLRLTEHVISLNPAHYTVWLYRFSIVNALQLPVQAEMEWLNEVALENLKNYQIWHHRFLLAEYYYPQIAGSPDEVTAFARSEMAFLATILSEDTKNYHVWSYRQYLVRKLGFWVDDERKSMEAFIQQDVRNNSAWSHRFFLVFSDPNHSSNRSQTGTDKDRDGGKPASLEATLGELNISHDPEVPAAIVDREIAYAQEQILRAPQNESPWNYLRGVLIKGGRPLASMEEFAQQFVSGIGSNGSEETVNSTHAMDMLAAAYEEKGDKAQAGVYLQRLAEKWDPIRAGYWQYRKQQLAQ</sequence>
<organism evidence="15 16">
    <name type="scientific">Sporothrix schenckii 1099-18</name>
    <dbReference type="NCBI Taxonomy" id="1397361"/>
    <lineage>
        <taxon>Eukaryota</taxon>
        <taxon>Fungi</taxon>
        <taxon>Dikarya</taxon>
        <taxon>Ascomycota</taxon>
        <taxon>Pezizomycotina</taxon>
        <taxon>Sordariomycetes</taxon>
        <taxon>Sordariomycetidae</taxon>
        <taxon>Ophiostomatales</taxon>
        <taxon>Ophiostomataceae</taxon>
        <taxon>Sporothrix</taxon>
    </lineage>
</organism>
<evidence type="ECO:0000256" key="2">
    <source>
        <dbReference type="ARBA" id="ARBA00006734"/>
    </source>
</evidence>
<feature type="region of interest" description="Disordered" evidence="14">
    <location>
        <begin position="100"/>
        <end position="126"/>
    </location>
</feature>
<dbReference type="RefSeq" id="XP_016583418.1">
    <property type="nucleotide sequence ID" value="XM_016731901.1"/>
</dbReference>
<accession>A0A0F2LTD5</accession>
<reference evidence="15 16" key="2">
    <citation type="journal article" date="2015" name="Eukaryot. Cell">
        <title>Asexual propagation of a virulent clone complex in a human and feline outbreak of sporotrichosis.</title>
        <authorList>
            <person name="Teixeira Mde M."/>
            <person name="Rodrigues A.M."/>
            <person name="Tsui C.K."/>
            <person name="de Almeida L.G."/>
            <person name="Van Diepeningen A.D."/>
            <person name="van den Ende B.G."/>
            <person name="Fernandes G.F."/>
            <person name="Kano R."/>
            <person name="Hamelin R.C."/>
            <person name="Lopes-Bezerra L.M."/>
            <person name="Vasconcelos A.T."/>
            <person name="de Hoog S."/>
            <person name="de Camargo Z.P."/>
            <person name="Felipe M.S."/>
        </authorList>
    </citation>
    <scope>NUCLEOTIDE SEQUENCE [LARGE SCALE GENOMIC DNA]</scope>
    <source>
        <strain evidence="15 16">1099-18</strain>
    </source>
</reference>
<keyword evidence="8" id="KW-0460">Magnesium</keyword>
<dbReference type="VEuPathDB" id="FungiDB:SPSK_05151"/>
<dbReference type="EC" id="2.5.1.58" evidence="4"/>
<dbReference type="Pfam" id="PF01239">
    <property type="entry name" value="PPTA"/>
    <property type="match status" value="5"/>
</dbReference>
<feature type="region of interest" description="Disordered" evidence="14">
    <location>
        <begin position="389"/>
        <end position="410"/>
    </location>
</feature>
<keyword evidence="5" id="KW-0637">Prenyltransferase</keyword>
<comment type="similarity">
    <text evidence="2">Belongs to the protein prenyltransferase subunit alpha family.</text>
</comment>